<dbReference type="InterPro" id="IPR026937">
    <property type="entry name" value="SBNO_Helicase_C_dom"/>
</dbReference>
<gene>
    <name evidence="5" type="ORF">D9Q98_003264</name>
</gene>
<feature type="chain" id="PRO_5038778678" description="UBA domain-containing protein" evidence="3">
    <location>
        <begin position="24"/>
        <end position="2017"/>
    </location>
</feature>
<feature type="region of interest" description="Disordered" evidence="2">
    <location>
        <begin position="1156"/>
        <end position="1201"/>
    </location>
</feature>
<keyword evidence="6" id="KW-1185">Reference proteome</keyword>
<feature type="region of interest" description="Disordered" evidence="2">
    <location>
        <begin position="1933"/>
        <end position="1973"/>
    </location>
</feature>
<name>A0A9D4TSJ4_CHLVU</name>
<dbReference type="Gene3D" id="1.10.8.10">
    <property type="entry name" value="DNA helicase RuvA subunit, C-terminal domain"/>
    <property type="match status" value="1"/>
</dbReference>
<feature type="compositionally biased region" description="Gly residues" evidence="2">
    <location>
        <begin position="1959"/>
        <end position="1973"/>
    </location>
</feature>
<evidence type="ECO:0000313" key="6">
    <source>
        <dbReference type="Proteomes" id="UP001055712"/>
    </source>
</evidence>
<dbReference type="Pfam" id="PF13871">
    <property type="entry name" value="Helicase_C_4"/>
    <property type="match status" value="1"/>
</dbReference>
<sequence>MRRFRHNLLVLLPLVLLASGAAAWGGWSPAAAAPKFAVVPASHAREGQGHLESLRQGAAEEGFLDRMLGTNCFSQSVGQLTADCRRMEQETKTRLALSLMNCQLQVQQGQTYPCHRRQTIKECTEGLTDRAHALFVEFLTHADSMCLHIQNQNFEKYTENMLDRLAEGAGFAREQLAAMARGTERLGKDTAALQATAESALGLLHQHTELEEESLKLQREAREEAATYFTSLDTKQQRGLDLQDQALQKQAALEQGQAAALRMLEEAEGHMGGLFELVEGRAADLAAAAAQQAEAQRRLAGELGGLIDSSHGIRTAVDVVISYQQRSDSVLMRLLGKSYSLEDVAFLGAGTLAAMAAGTSPVTARAKLPLLALVGGSMVGERMLLDRLHWLMSVDDVGQVRLLSAAADRRAPADADVAQLLPGSPAADTLRLNYKSTVRWVTVALAAGVLLYCVASYCDFEKESYRLLLQLEADQERRHQQYIALINRHKVELAAMMGGAADDGGDRETTQAAVETKQGTKGALFKLIAAVPQPLSANAVSGRLTARTPIEAMEEEEEEKGERRELEQPPKRQAGAAHHTTAGAVATPAAKAARAASSLLASKPSLQRNAGVAPAGRKRGVEEAAAASGGEKKRRAGGRRRSSETEVVEDEEMTVYCEGGSKSYLPPGDQRHGKRTRSAEAAAMPDDPECADSIEGLGIMAAPAAAATGDATDATNEFGETVAEQVSREIFAQYECRSAAAAYGHPHPGDIAEPASLSAIPLPPSDYPLWDALGGVAAGGKLSQLQLEGVLYACTKHLTWLPSGERCGFFIGDGAGVGKGRQISGIILDNYVRGRRKSVWLSTSTDLYADAVRDLRDLGSHIQVVQNAQALDRSTNTPQEGCLFLTYSTLISNVKGRTRLQQVIDWLGGPDFDGPIILDECHKAKNHVPGKEKQSTKVSSCVLDLQRLLPRARFVYCSATGVSEVANVVYCQRLGLWGAGAAFPDFQAFLDSMKRRGITFLEMLSMELKGDGLYVSRGLSFREAEFSELECRLTSQQTAAYDAAATLWQDLRSALLVAQAAIGSVKDPWKPFWAAQQRFFKLLCVSLKVGAVVKEAKEALAAGYAVVIGLQSTGEAATDSLHLQPGDVCGFISTTRQMLVQFVEAHFPTTLALEQQQPEGEGEGGQHSGAAAADSGGMSPSHQQQQQAEQQQQQGGGEGDATSVQLKASMLERIADLDLPPNFLDQLIDELGGAGNVAEMTGRKARVVRNGRGRLAYTLRAKPDSSEMDSLNIKEKQQFMDAKKLVAIVSDAASTGISLHASAVARNQRRRIHLTIELPWSADKAIQQLGRSHRSNQLSAPIYKLVFTSVGGERRFAAAVARRLQSLGALTRGDRRAASGLDLSEANFDSPLGRKSLRKMYEFIVLESPLLPPGVNLGPILEGIPAEEAHQFLPVPEGGRVSAAAAVASIQRLHLSLRSSVDVMGIGLSAPRGDTVAEDTTAAGPAGKDMGDVRRFLNRLLGLPVSRQNLLFNYFQAVLGAEIRAAKAEGKYFEGVSDLPGQDIARAREPQRLWVDHLTGLPTMRHDLTIDRGASFEHAVARLHHERTGPSDRSGFRISRRPMFGRQVLMLALQKPGAHNLFAIVRPNTGPSYFDMDIEELDQKYSRVSEEEAREGWEAQYEASLHSCMHGDHCQQGSSCQVGRRLTGVTILSGSVVRIWDCLERVLSRHELELSKSDRVTRIVRVDFADGSLPLIGVRYPAHLLPEVVAVLSTQQNMGSGGGVARRLEPVTQVQPAALKKAFTAPKTVLDFFKRNPAAAAALASGPAAEESKPGTAAAAEAAAAASEAATPNGNNGMGTLKRPASQPAAAAGSGKKQAAAAAGAHRGGGSSQHGAIAAAFGWTQKGGDAGTGNAPTISAAVVDLAAEASNDGSEVAAQAAAGAATSGAAVLKSSTRHNDGSINAGLPAAARRPMSGRGSKGSGSRGSSGGGFVPGDAGSLDALIAMGFTSQQAERALRVTQGNLERAANFLLTGGS</sequence>
<dbReference type="InterPro" id="IPR039187">
    <property type="entry name" value="SNO_AAA"/>
</dbReference>
<evidence type="ECO:0000259" key="4">
    <source>
        <dbReference type="PROSITE" id="PS50030"/>
    </source>
</evidence>
<dbReference type="PANTHER" id="PTHR12706">
    <property type="entry name" value="STRAWBERRY NOTCH-RELATED"/>
    <property type="match status" value="1"/>
</dbReference>
<feature type="compositionally biased region" description="Low complexity" evidence="2">
    <location>
        <begin position="1843"/>
        <end position="1865"/>
    </location>
</feature>
<feature type="region of interest" description="Disordered" evidence="2">
    <location>
        <begin position="552"/>
        <end position="589"/>
    </location>
</feature>
<dbReference type="OrthoDB" id="421838at2759"/>
<dbReference type="Gene3D" id="3.40.50.300">
    <property type="entry name" value="P-loop containing nucleotide triphosphate hydrolases"/>
    <property type="match status" value="1"/>
</dbReference>
<dbReference type="PANTHER" id="PTHR12706:SF33">
    <property type="entry name" value="PROTEIN WITH HELICASE_C DOMAIN"/>
    <property type="match status" value="1"/>
</dbReference>
<dbReference type="SUPFAM" id="SSF52540">
    <property type="entry name" value="P-loop containing nucleoside triphosphate hydrolases"/>
    <property type="match status" value="1"/>
</dbReference>
<feature type="compositionally biased region" description="Low complexity" evidence="2">
    <location>
        <begin position="1817"/>
        <end position="1830"/>
    </location>
</feature>
<dbReference type="SMART" id="SM00165">
    <property type="entry name" value="UBA"/>
    <property type="match status" value="1"/>
</dbReference>
<reference evidence="5" key="2">
    <citation type="submission" date="2020-11" db="EMBL/GenBank/DDBJ databases">
        <authorList>
            <person name="Cecchin M."/>
            <person name="Marcolungo L."/>
            <person name="Rossato M."/>
            <person name="Girolomoni L."/>
            <person name="Cosentino E."/>
            <person name="Cuine S."/>
            <person name="Li-Beisson Y."/>
            <person name="Delledonne M."/>
            <person name="Ballottari M."/>
        </authorList>
    </citation>
    <scope>NUCLEOTIDE SEQUENCE</scope>
    <source>
        <strain evidence="5">211/11P</strain>
        <tissue evidence="5">Whole cell</tissue>
    </source>
</reference>
<evidence type="ECO:0000256" key="1">
    <source>
        <dbReference type="ARBA" id="ARBA00006992"/>
    </source>
</evidence>
<keyword evidence="3" id="KW-0732">Signal</keyword>
<proteinExistence type="inferred from homology"/>
<evidence type="ECO:0000256" key="3">
    <source>
        <dbReference type="SAM" id="SignalP"/>
    </source>
</evidence>
<comment type="similarity">
    <text evidence="1">Belongs to the SBNO family.</text>
</comment>
<dbReference type="InterPro" id="IPR027417">
    <property type="entry name" value="P-loop_NTPase"/>
</dbReference>
<reference evidence="5" key="1">
    <citation type="journal article" date="2019" name="Plant J.">
        <title>Chlorella vulgaris genome assembly and annotation reveals the molecular basis for metabolic acclimation to high light conditions.</title>
        <authorList>
            <person name="Cecchin M."/>
            <person name="Marcolungo L."/>
            <person name="Rossato M."/>
            <person name="Girolomoni L."/>
            <person name="Cosentino E."/>
            <person name="Cuine S."/>
            <person name="Li-Beisson Y."/>
            <person name="Delledonne M."/>
            <person name="Ballottari M."/>
        </authorList>
    </citation>
    <scope>NUCLEOTIDE SEQUENCE</scope>
    <source>
        <strain evidence="5">211/11P</strain>
    </source>
</reference>
<feature type="region of interest" description="Disordered" evidence="2">
    <location>
        <begin position="607"/>
        <end position="651"/>
    </location>
</feature>
<organism evidence="5 6">
    <name type="scientific">Chlorella vulgaris</name>
    <name type="common">Green alga</name>
    <dbReference type="NCBI Taxonomy" id="3077"/>
    <lineage>
        <taxon>Eukaryota</taxon>
        <taxon>Viridiplantae</taxon>
        <taxon>Chlorophyta</taxon>
        <taxon>core chlorophytes</taxon>
        <taxon>Trebouxiophyceae</taxon>
        <taxon>Chlorellales</taxon>
        <taxon>Chlorellaceae</taxon>
        <taxon>Chlorella clade</taxon>
        <taxon>Chlorella</taxon>
    </lineage>
</organism>
<feature type="region of interest" description="Disordered" evidence="2">
    <location>
        <begin position="1805"/>
        <end position="1874"/>
    </location>
</feature>
<dbReference type="GO" id="GO:0006355">
    <property type="term" value="P:regulation of DNA-templated transcription"/>
    <property type="evidence" value="ECO:0007669"/>
    <property type="project" value="InterPro"/>
</dbReference>
<dbReference type="SUPFAM" id="SSF46934">
    <property type="entry name" value="UBA-like"/>
    <property type="match status" value="1"/>
</dbReference>
<feature type="signal peptide" evidence="3">
    <location>
        <begin position="1"/>
        <end position="23"/>
    </location>
</feature>
<dbReference type="GO" id="GO:0005634">
    <property type="term" value="C:nucleus"/>
    <property type="evidence" value="ECO:0007669"/>
    <property type="project" value="TreeGrafter"/>
</dbReference>
<accession>A0A9D4TSJ4</accession>
<dbReference type="InterPro" id="IPR026741">
    <property type="entry name" value="SNO"/>
</dbReference>
<feature type="compositionally biased region" description="Low complexity" evidence="2">
    <location>
        <begin position="1168"/>
        <end position="1193"/>
    </location>
</feature>
<evidence type="ECO:0000313" key="5">
    <source>
        <dbReference type="EMBL" id="KAI3433451.1"/>
    </source>
</evidence>
<dbReference type="InterPro" id="IPR009060">
    <property type="entry name" value="UBA-like_sf"/>
</dbReference>
<protein>
    <recommendedName>
        <fullName evidence="4">UBA domain-containing protein</fullName>
    </recommendedName>
</protein>
<dbReference type="InterPro" id="IPR057332">
    <property type="entry name" value="SBNO_a/b_dom"/>
</dbReference>
<feature type="compositionally biased region" description="Basic and acidic residues" evidence="2">
    <location>
        <begin position="560"/>
        <end position="570"/>
    </location>
</feature>
<feature type="compositionally biased region" description="Low complexity" evidence="2">
    <location>
        <begin position="574"/>
        <end position="589"/>
    </location>
</feature>
<dbReference type="Pfam" id="PF25373">
    <property type="entry name" value="SBNO"/>
    <property type="match status" value="1"/>
</dbReference>
<dbReference type="GO" id="GO:0031490">
    <property type="term" value="F:chromatin DNA binding"/>
    <property type="evidence" value="ECO:0007669"/>
    <property type="project" value="TreeGrafter"/>
</dbReference>
<dbReference type="EMBL" id="SIDB01000004">
    <property type="protein sequence ID" value="KAI3433451.1"/>
    <property type="molecule type" value="Genomic_DNA"/>
</dbReference>
<dbReference type="Pfam" id="PF00627">
    <property type="entry name" value="UBA"/>
    <property type="match status" value="1"/>
</dbReference>
<dbReference type="Pfam" id="PF13872">
    <property type="entry name" value="AAA_34"/>
    <property type="match status" value="1"/>
</dbReference>
<feature type="domain" description="UBA" evidence="4">
    <location>
        <begin position="1975"/>
        <end position="2015"/>
    </location>
</feature>
<dbReference type="GO" id="GO:0042393">
    <property type="term" value="F:histone binding"/>
    <property type="evidence" value="ECO:0007669"/>
    <property type="project" value="TreeGrafter"/>
</dbReference>
<dbReference type="PROSITE" id="PS50030">
    <property type="entry name" value="UBA"/>
    <property type="match status" value="1"/>
</dbReference>
<comment type="caution">
    <text evidence="5">The sequence shown here is derived from an EMBL/GenBank/DDBJ whole genome shotgun (WGS) entry which is preliminary data.</text>
</comment>
<dbReference type="Proteomes" id="UP001055712">
    <property type="component" value="Unassembled WGS sequence"/>
</dbReference>
<dbReference type="InterPro" id="IPR015940">
    <property type="entry name" value="UBA"/>
</dbReference>
<evidence type="ECO:0000256" key="2">
    <source>
        <dbReference type="SAM" id="MobiDB-lite"/>
    </source>
</evidence>